<name>A0A381QGL0_9ZZZZ</name>
<dbReference type="AlphaFoldDB" id="A0A381QGL0"/>
<dbReference type="Gene3D" id="3.30.70.100">
    <property type="match status" value="1"/>
</dbReference>
<sequence length="97" mass="10806">MSAWVIVDTRISDPEAYEEYKALAGPMVERYGGTYRARGGELDVIEDDLWSPTRIVVVEFPDIEAARRFVNSEEYAPVAALRHANADCTVVIVEGTD</sequence>
<dbReference type="SUPFAM" id="SSF54909">
    <property type="entry name" value="Dimeric alpha+beta barrel"/>
    <property type="match status" value="1"/>
</dbReference>
<evidence type="ECO:0000313" key="2">
    <source>
        <dbReference type="EMBL" id="SUZ78471.1"/>
    </source>
</evidence>
<proteinExistence type="predicted"/>
<gene>
    <name evidence="2" type="ORF">METZ01_LOCUS31325</name>
</gene>
<dbReference type="InterPro" id="IPR011008">
    <property type="entry name" value="Dimeric_a/b-barrel"/>
</dbReference>
<protein>
    <recommendedName>
        <fullName evidence="1">DUF1330 domain-containing protein</fullName>
    </recommendedName>
</protein>
<dbReference type="PANTHER" id="PTHR41521">
    <property type="match status" value="1"/>
</dbReference>
<feature type="domain" description="DUF1330" evidence="1">
    <location>
        <begin position="2"/>
        <end position="95"/>
    </location>
</feature>
<dbReference type="EMBL" id="UINC01001355">
    <property type="protein sequence ID" value="SUZ78471.1"/>
    <property type="molecule type" value="Genomic_DNA"/>
</dbReference>
<organism evidence="2">
    <name type="scientific">marine metagenome</name>
    <dbReference type="NCBI Taxonomy" id="408172"/>
    <lineage>
        <taxon>unclassified sequences</taxon>
        <taxon>metagenomes</taxon>
        <taxon>ecological metagenomes</taxon>
    </lineage>
</organism>
<accession>A0A381QGL0</accession>
<dbReference type="Pfam" id="PF07045">
    <property type="entry name" value="DUF1330"/>
    <property type="match status" value="1"/>
</dbReference>
<dbReference type="InterPro" id="IPR010753">
    <property type="entry name" value="DUF1330"/>
</dbReference>
<evidence type="ECO:0000259" key="1">
    <source>
        <dbReference type="Pfam" id="PF07045"/>
    </source>
</evidence>
<reference evidence="2" key="1">
    <citation type="submission" date="2018-05" db="EMBL/GenBank/DDBJ databases">
        <authorList>
            <person name="Lanie J.A."/>
            <person name="Ng W.-L."/>
            <person name="Kazmierczak K.M."/>
            <person name="Andrzejewski T.M."/>
            <person name="Davidsen T.M."/>
            <person name="Wayne K.J."/>
            <person name="Tettelin H."/>
            <person name="Glass J.I."/>
            <person name="Rusch D."/>
            <person name="Podicherti R."/>
            <person name="Tsui H.-C.T."/>
            <person name="Winkler M.E."/>
        </authorList>
    </citation>
    <scope>NUCLEOTIDE SEQUENCE</scope>
</reference>
<dbReference type="PANTHER" id="PTHR41521:SF4">
    <property type="entry name" value="BLR0684 PROTEIN"/>
    <property type="match status" value="1"/>
</dbReference>